<feature type="compositionally biased region" description="Pro residues" evidence="1">
    <location>
        <begin position="277"/>
        <end position="288"/>
    </location>
</feature>
<feature type="region of interest" description="Disordered" evidence="1">
    <location>
        <begin position="196"/>
        <end position="322"/>
    </location>
</feature>
<dbReference type="InterPro" id="IPR054508">
    <property type="entry name" value="PIR1-like_C"/>
</dbReference>
<feature type="compositionally biased region" description="Low complexity" evidence="1">
    <location>
        <begin position="151"/>
        <end position="176"/>
    </location>
</feature>
<dbReference type="PANTHER" id="PTHR39613">
    <property type="entry name" value="ANCHORED CELL WALL PROTEIN, PUTATIVE (AFU_ORTHOLOGUE AFUA_4G08960)-RELATED"/>
    <property type="match status" value="1"/>
</dbReference>
<reference evidence="4 5" key="1">
    <citation type="submission" date="2018-06" db="EMBL/GenBank/DDBJ databases">
        <title>Complete Genomes of Monosporascus.</title>
        <authorList>
            <person name="Robinson A.J."/>
            <person name="Natvig D.O."/>
        </authorList>
    </citation>
    <scope>NUCLEOTIDE SEQUENCE [LARGE SCALE GENOMIC DNA]</scope>
    <source>
        <strain evidence="4 5">CBS 609.92</strain>
    </source>
</reference>
<accession>A0ABY0H9X7</accession>
<keyword evidence="5" id="KW-1185">Reference proteome</keyword>
<dbReference type="Pfam" id="PF22799">
    <property type="entry name" value="PIR1-like_C"/>
    <property type="match status" value="1"/>
</dbReference>
<evidence type="ECO:0000259" key="2">
    <source>
        <dbReference type="Pfam" id="PF09792"/>
    </source>
</evidence>
<dbReference type="InterPro" id="IPR018620">
    <property type="entry name" value="Ubiquitin3-bd_protein_But2_C"/>
</dbReference>
<organism evidence="4 5">
    <name type="scientific">Monosporascus cannonballus</name>
    <dbReference type="NCBI Taxonomy" id="155416"/>
    <lineage>
        <taxon>Eukaryota</taxon>
        <taxon>Fungi</taxon>
        <taxon>Dikarya</taxon>
        <taxon>Ascomycota</taxon>
        <taxon>Pezizomycotina</taxon>
        <taxon>Sordariomycetes</taxon>
        <taxon>Xylariomycetidae</taxon>
        <taxon>Xylariales</taxon>
        <taxon>Xylariales incertae sedis</taxon>
        <taxon>Monosporascus</taxon>
    </lineage>
</organism>
<comment type="caution">
    <text evidence="4">The sequence shown here is derived from an EMBL/GenBank/DDBJ whole genome shotgun (WGS) entry which is preliminary data.</text>
</comment>
<dbReference type="Pfam" id="PF09792">
    <property type="entry name" value="But2"/>
    <property type="match status" value="1"/>
</dbReference>
<name>A0ABY0H9X7_9PEZI</name>
<dbReference type="Proteomes" id="UP000294003">
    <property type="component" value="Unassembled WGS sequence"/>
</dbReference>
<evidence type="ECO:0000256" key="1">
    <source>
        <dbReference type="SAM" id="MobiDB-lite"/>
    </source>
</evidence>
<sequence>MGIKPALTLAAATGVSSLARRDAGCKFTVNTHGAVEFPVGQHESGQSRAGAHMTLSGFTINDGSVTDAKGRGCWWTPPSMVLQCDENQTPETGFEMGCDGLVSFRGQKTFYECDAGEKDEVNIYLTLDENAQNCHETTLSADGCRPGDCEASSSSSAPATSAPPATSYPVSSPPATCAETPKLSVSTVVTTVTETVSDCGSEGHTETVSGPAETRTVPGPTETKTVPGPTVTETVHGPTQTKTVKYPTETVPGPTETTTAHAPPQTTTAQTTVTYKPSPPPATSPKPSGPETSPAPTTPDHSAPFPAPSEVDIPDSCPGDVKNAGEFNLPTLIIPIDSSKPDVAEGTSYFGEVSETESSVFDFNVPPSAEGKTCKLVFLFPEHEDLETSSFTFSGAGELDFAHLSRPVDQQTSYSNVPDVAEDLGQFTVKPGNAYEIASFNCPAGERVSIEMANIAGGDTSLRFFQDYNPCPIGLFMTTS</sequence>
<dbReference type="EMBL" id="QJNS01000141">
    <property type="protein sequence ID" value="RYO85252.1"/>
    <property type="molecule type" value="Genomic_DNA"/>
</dbReference>
<feature type="compositionally biased region" description="Low complexity" evidence="1">
    <location>
        <begin position="247"/>
        <end position="274"/>
    </location>
</feature>
<feature type="region of interest" description="Disordered" evidence="1">
    <location>
        <begin position="145"/>
        <end position="179"/>
    </location>
</feature>
<feature type="compositionally biased region" description="Polar residues" evidence="1">
    <location>
        <begin position="231"/>
        <end position="243"/>
    </location>
</feature>
<protein>
    <recommendedName>
        <fullName evidence="6">Ubiquitin 3 binding protein But2 C-terminal domain-containing protein</fullName>
    </recommendedName>
</protein>
<evidence type="ECO:0000259" key="3">
    <source>
        <dbReference type="Pfam" id="PF22799"/>
    </source>
</evidence>
<feature type="domain" description="Ubiquitin 3 binding protein But2 C-terminal" evidence="2">
    <location>
        <begin position="329"/>
        <end position="470"/>
    </location>
</feature>
<feature type="domain" description="Cell wall mannoprotein PIR1-like C-terminal" evidence="3">
    <location>
        <begin position="63"/>
        <end position="135"/>
    </location>
</feature>
<evidence type="ECO:0000313" key="5">
    <source>
        <dbReference type="Proteomes" id="UP000294003"/>
    </source>
</evidence>
<evidence type="ECO:0000313" key="4">
    <source>
        <dbReference type="EMBL" id="RYO85252.1"/>
    </source>
</evidence>
<gene>
    <name evidence="4" type="ORF">DL762_005273</name>
</gene>
<dbReference type="PANTHER" id="PTHR39613:SF1">
    <property type="entry name" value="ANCHORED CELL WALL PROTEIN, PUTATIVE (AFU_ORTHOLOGUE AFUA_4G08960)-RELATED"/>
    <property type="match status" value="1"/>
</dbReference>
<evidence type="ECO:0008006" key="6">
    <source>
        <dbReference type="Google" id="ProtNLM"/>
    </source>
</evidence>
<proteinExistence type="predicted"/>